<sequence length="155" mass="17683">MPFMLQRGIESCGIHVSATALYGVPDEQSAKKEMRQWMAALMEWPEESSEHSPEAFIDVSVGSIYYFAPFNSKALESFAGRQKKLNLAKFALDPESYLRTLVDPHVNRLGRTWLDQQRIEITLHRTRHGFVQVQVQMLSVLPPSEEPVTVAKHEN</sequence>
<comment type="caution">
    <text evidence="1">The sequence shown here is derived from an EMBL/GenBank/DDBJ whole genome shotgun (WGS) entry which is preliminary data.</text>
</comment>
<evidence type="ECO:0000313" key="1">
    <source>
        <dbReference type="EMBL" id="KAJ1938180.1"/>
    </source>
</evidence>
<gene>
    <name evidence="1" type="ORF">FBU59_004525</name>
</gene>
<accession>A0ACC1J5F0</accession>
<protein>
    <submittedName>
        <fullName evidence="1">Uncharacterized protein</fullName>
    </submittedName>
</protein>
<proteinExistence type="predicted"/>
<dbReference type="EMBL" id="JANBPW010003264">
    <property type="protein sequence ID" value="KAJ1938180.1"/>
    <property type="molecule type" value="Genomic_DNA"/>
</dbReference>
<dbReference type="Proteomes" id="UP001150603">
    <property type="component" value="Unassembled WGS sequence"/>
</dbReference>
<keyword evidence="2" id="KW-1185">Reference proteome</keyword>
<name>A0ACC1J5F0_9FUNG</name>
<feature type="non-terminal residue" evidence="1">
    <location>
        <position position="155"/>
    </location>
</feature>
<evidence type="ECO:0000313" key="2">
    <source>
        <dbReference type="Proteomes" id="UP001150603"/>
    </source>
</evidence>
<reference evidence="1" key="1">
    <citation type="submission" date="2022-07" db="EMBL/GenBank/DDBJ databases">
        <title>Phylogenomic reconstructions and comparative analyses of Kickxellomycotina fungi.</title>
        <authorList>
            <person name="Reynolds N.K."/>
            <person name="Stajich J.E."/>
            <person name="Barry K."/>
            <person name="Grigoriev I.V."/>
            <person name="Crous P."/>
            <person name="Smith M.E."/>
        </authorList>
    </citation>
    <scope>NUCLEOTIDE SEQUENCE</scope>
    <source>
        <strain evidence="1">NRRL 5244</strain>
    </source>
</reference>
<organism evidence="1 2">
    <name type="scientific">Linderina macrospora</name>
    <dbReference type="NCBI Taxonomy" id="4868"/>
    <lineage>
        <taxon>Eukaryota</taxon>
        <taxon>Fungi</taxon>
        <taxon>Fungi incertae sedis</taxon>
        <taxon>Zoopagomycota</taxon>
        <taxon>Kickxellomycotina</taxon>
        <taxon>Kickxellomycetes</taxon>
        <taxon>Kickxellales</taxon>
        <taxon>Kickxellaceae</taxon>
        <taxon>Linderina</taxon>
    </lineage>
</organism>